<evidence type="ECO:0000256" key="2">
    <source>
        <dbReference type="ARBA" id="ARBA00022741"/>
    </source>
</evidence>
<keyword evidence="8" id="KW-0255">Endonuclease</keyword>
<dbReference type="GO" id="GO:0019843">
    <property type="term" value="F:rRNA binding"/>
    <property type="evidence" value="ECO:0007669"/>
    <property type="project" value="UniProtKB-KW"/>
</dbReference>
<dbReference type="GO" id="GO:0005524">
    <property type="term" value="F:ATP binding"/>
    <property type="evidence" value="ECO:0007669"/>
    <property type="project" value="UniProtKB-KW"/>
</dbReference>
<evidence type="ECO:0000259" key="7">
    <source>
        <dbReference type="PROSITE" id="PS00486"/>
    </source>
</evidence>
<dbReference type="PANTHER" id="PTHR48466:SF2">
    <property type="entry name" value="OS10G0509000 PROTEIN"/>
    <property type="match status" value="1"/>
</dbReference>
<keyword evidence="3" id="KW-0378">Hydrolase</keyword>
<organism evidence="8 9">
    <name type="scientific">Mesobacillus zeae</name>
    <dbReference type="NCBI Taxonomy" id="1917180"/>
    <lineage>
        <taxon>Bacteria</taxon>
        <taxon>Bacillati</taxon>
        <taxon>Bacillota</taxon>
        <taxon>Bacilli</taxon>
        <taxon>Bacillales</taxon>
        <taxon>Bacillaceae</taxon>
        <taxon>Mesobacillus</taxon>
    </lineage>
</organism>
<dbReference type="GO" id="GO:0140664">
    <property type="term" value="F:ATP-dependent DNA damage sensor activity"/>
    <property type="evidence" value="ECO:0007669"/>
    <property type="project" value="InterPro"/>
</dbReference>
<keyword evidence="1" id="KW-0699">rRNA-binding</keyword>
<keyword evidence="2" id="KW-0547">Nucleotide-binding</keyword>
<dbReference type="GO" id="GO:0004519">
    <property type="term" value="F:endonuclease activity"/>
    <property type="evidence" value="ECO:0007669"/>
    <property type="project" value="UniProtKB-KW"/>
</dbReference>
<dbReference type="PIRSF" id="PIRSF005814">
    <property type="entry name" value="MutS_YshD"/>
    <property type="match status" value="1"/>
</dbReference>
<feature type="domain" description="DNA mismatch repair proteins mutS family" evidence="7">
    <location>
        <begin position="405"/>
        <end position="421"/>
    </location>
</feature>
<dbReference type="GO" id="GO:0030983">
    <property type="term" value="F:mismatched DNA binding"/>
    <property type="evidence" value="ECO:0007669"/>
    <property type="project" value="InterPro"/>
</dbReference>
<keyword evidence="8" id="KW-0540">Nuclease</keyword>
<evidence type="ECO:0000256" key="6">
    <source>
        <dbReference type="ARBA" id="ARBA00023125"/>
    </source>
</evidence>
<dbReference type="AlphaFoldDB" id="A0A398AZM7"/>
<sequence length="647" mass="72853">MNEKTFEILEFHKIIEVLVGFALTEEGKRELRKLVPSSNKRQIEMRLDEVGEAVAILEKSSSVPIHSLDGIETVLSGMNKGVPLRVDQLTKLYYLIEECRKLKAFMKDKEFTAPRVSSYVHSIEDIPLLADEINRCIRQGRVDDYASKELLRIRKQISIQEDRLKDKVQSILKSAKYKNCLQESIVSQRQGRYVIPVKKEYKGKVRGDVLDMSASGATLYIEPEEVKAQQEQLMYCQLEEEKEIEQILWELTGLAQAYEPQLKLAVETMIYYDVLFAKAKYSRSIRGISPAINEEHRILLKNAVHPLLGSGAVPLTLAIGEDYHALLITGPNTGGKTVTLKTVGLLTVMAQCGLHIPADPGSEISIFQQILLDIGDGQSLEQNLSTFSSHITNIIGILKETNDHTLVLLDELGSGTDPGEGMGLATVILEQLYEKGATLLATTHFSEIKQFAEEREGFINGSMEFDLESLKPTYRLIVGKGGESQAFSIALKLGMHPALIEKAHRITYREEHPYSHGSSDPAFLREMEKQVIVNKYKKRNRMKPAGQKEEKLPAKKLFQKGDNVKLSATGEFGIVYEGPDDRGNYIVQVKGVKQSMSHKRLTLHVPASELYPDDYDFDIIFNSKENRKKANLMNRKHVEGLAIDHEE</sequence>
<dbReference type="GO" id="GO:0006298">
    <property type="term" value="P:mismatch repair"/>
    <property type="evidence" value="ECO:0007669"/>
    <property type="project" value="InterPro"/>
</dbReference>
<dbReference type="InterPro" id="IPR036187">
    <property type="entry name" value="DNA_mismatch_repair_MutS_sf"/>
</dbReference>
<dbReference type="RefSeq" id="WP_119114432.1">
    <property type="nucleotide sequence ID" value="NZ_CBCSEO010000012.1"/>
</dbReference>
<comment type="caution">
    <text evidence="8">The sequence shown here is derived from an EMBL/GenBank/DDBJ whole genome shotgun (WGS) entry which is preliminary data.</text>
</comment>
<evidence type="ECO:0000313" key="9">
    <source>
        <dbReference type="Proteomes" id="UP000265816"/>
    </source>
</evidence>
<evidence type="ECO:0000256" key="3">
    <source>
        <dbReference type="ARBA" id="ARBA00022801"/>
    </source>
</evidence>
<evidence type="ECO:0000256" key="4">
    <source>
        <dbReference type="ARBA" id="ARBA00022840"/>
    </source>
</evidence>
<keyword evidence="5" id="KW-0694">RNA-binding</keyword>
<dbReference type="InterPro" id="IPR027417">
    <property type="entry name" value="P-loop_NTPase"/>
</dbReference>
<proteinExistence type="predicted"/>
<protein>
    <submittedName>
        <fullName evidence="8">Endonuclease MutS2</fullName>
    </submittedName>
</protein>
<dbReference type="InterPro" id="IPR000432">
    <property type="entry name" value="DNA_mismatch_repair_MutS_C"/>
</dbReference>
<dbReference type="FunFam" id="3.40.50.300:FF:000830">
    <property type="entry name" value="Endonuclease MutS2"/>
    <property type="match status" value="1"/>
</dbReference>
<dbReference type="EMBL" id="QWVT01000037">
    <property type="protein sequence ID" value="RID82494.1"/>
    <property type="molecule type" value="Genomic_DNA"/>
</dbReference>
<dbReference type="Proteomes" id="UP000265816">
    <property type="component" value="Unassembled WGS sequence"/>
</dbReference>
<reference evidence="8 9" key="1">
    <citation type="submission" date="2018-08" db="EMBL/GenBank/DDBJ databases">
        <title>Bacillus jemisoniae sp. nov., Bacillus chryseoplanitiae sp. nov., Bacillus resnikiae sp. nov., and Bacillus frankliniae sp. nov., isolated from Viking spacecraft and associated surfaces.</title>
        <authorList>
            <person name="Seuylemezian A."/>
            <person name="Vaishampayan P."/>
        </authorList>
    </citation>
    <scope>NUCLEOTIDE SEQUENCE [LARGE SCALE GENOMIC DNA]</scope>
    <source>
        <strain evidence="8 9">JJ-247</strain>
    </source>
</reference>
<keyword evidence="9" id="KW-1185">Reference proteome</keyword>
<evidence type="ECO:0000256" key="5">
    <source>
        <dbReference type="ARBA" id="ARBA00022884"/>
    </source>
</evidence>
<keyword evidence="6" id="KW-0238">DNA-binding</keyword>
<dbReference type="PANTHER" id="PTHR48466">
    <property type="entry name" value="OS10G0509000 PROTEIN-RELATED"/>
    <property type="match status" value="1"/>
</dbReference>
<dbReference type="SUPFAM" id="SSF48334">
    <property type="entry name" value="DNA repair protein MutS, domain III"/>
    <property type="match status" value="1"/>
</dbReference>
<keyword evidence="4" id="KW-0067">ATP-binding</keyword>
<dbReference type="SMART" id="SM00534">
    <property type="entry name" value="MUTSac"/>
    <property type="match status" value="1"/>
</dbReference>
<dbReference type="InterPro" id="IPR005747">
    <property type="entry name" value="MutS2"/>
</dbReference>
<dbReference type="InterPro" id="IPR045076">
    <property type="entry name" value="MutS"/>
</dbReference>
<dbReference type="SUPFAM" id="SSF52540">
    <property type="entry name" value="P-loop containing nucleoside triphosphate hydrolases"/>
    <property type="match status" value="1"/>
</dbReference>
<name>A0A398AZM7_9BACI</name>
<dbReference type="NCBIfam" id="TIGR01069">
    <property type="entry name" value="mutS2"/>
    <property type="match status" value="1"/>
</dbReference>
<dbReference type="PROSITE" id="PS00486">
    <property type="entry name" value="DNA_MISMATCH_REPAIR_2"/>
    <property type="match status" value="1"/>
</dbReference>
<dbReference type="GO" id="GO:0045910">
    <property type="term" value="P:negative regulation of DNA recombination"/>
    <property type="evidence" value="ECO:0007669"/>
    <property type="project" value="InterPro"/>
</dbReference>
<dbReference type="SMART" id="SM00533">
    <property type="entry name" value="MUTSd"/>
    <property type="match status" value="1"/>
</dbReference>
<dbReference type="OrthoDB" id="9808166at2"/>
<dbReference type="InterPro" id="IPR007696">
    <property type="entry name" value="DNA_mismatch_repair_MutS_core"/>
</dbReference>
<dbReference type="Gene3D" id="1.10.1420.10">
    <property type="match status" value="2"/>
</dbReference>
<gene>
    <name evidence="8" type="ORF">D1970_19005</name>
</gene>
<accession>A0A398AZM7</accession>
<evidence type="ECO:0000256" key="1">
    <source>
        <dbReference type="ARBA" id="ARBA00022730"/>
    </source>
</evidence>
<evidence type="ECO:0000313" key="8">
    <source>
        <dbReference type="EMBL" id="RID82494.1"/>
    </source>
</evidence>
<dbReference type="GO" id="GO:0016887">
    <property type="term" value="F:ATP hydrolysis activity"/>
    <property type="evidence" value="ECO:0007669"/>
    <property type="project" value="InterPro"/>
</dbReference>
<dbReference type="Gene3D" id="3.40.50.300">
    <property type="entry name" value="P-loop containing nucleotide triphosphate hydrolases"/>
    <property type="match status" value="1"/>
</dbReference>
<dbReference type="Pfam" id="PF00488">
    <property type="entry name" value="MutS_V"/>
    <property type="match status" value="1"/>
</dbReference>